<keyword evidence="2" id="KW-1185">Reference proteome</keyword>
<gene>
    <name evidence="1" type="ORF">EVB93_180</name>
</gene>
<protein>
    <submittedName>
        <fullName evidence="1">Uncharacterized protein</fullName>
    </submittedName>
</protein>
<dbReference type="Proteomes" id="UP000629603">
    <property type="component" value="Segment"/>
</dbReference>
<evidence type="ECO:0000313" key="1">
    <source>
        <dbReference type="EMBL" id="QIG71287.1"/>
    </source>
</evidence>
<accession>A0A7S5R5C7</accession>
<organism evidence="1 2">
    <name type="scientific">Rhizobium phage RHph_TM30</name>
    <dbReference type="NCBI Taxonomy" id="2509764"/>
    <lineage>
        <taxon>Viruses</taxon>
        <taxon>Duplodnaviria</taxon>
        <taxon>Heunggongvirae</taxon>
        <taxon>Uroviricota</taxon>
        <taxon>Caudoviricetes</taxon>
        <taxon>Kleczkowskaviridae</taxon>
        <taxon>Cuauhnahuacvirus</taxon>
        <taxon>Cuauhnahuacvirus TM30</taxon>
    </lineage>
</organism>
<dbReference type="EMBL" id="MN988521">
    <property type="protein sequence ID" value="QIG71287.1"/>
    <property type="molecule type" value="Genomic_DNA"/>
</dbReference>
<sequence>MKLTRTEVYQINGKETAHIVASKFAIDGSLFNKFYLEVNDKVSAPRLIRDYIDTLQLTIPDKVVYILSLEKTEIRTTDFRKKNNEQGRRPTPKSE</sequence>
<name>A0A7S5R5C7_9CAUD</name>
<proteinExistence type="predicted"/>
<reference evidence="1 2" key="1">
    <citation type="submission" date="2020-01" db="EMBL/GenBank/DDBJ databases">
        <title>Patterns of diversity and host range of bacteriophage communities associated with bean-nodulatin bacteria.</title>
        <authorList>
            <person name="Vann Cauwenberghe J."/>
            <person name="Santamaria R.I."/>
            <person name="Bustos P."/>
            <person name="Juarez S."/>
            <person name="Gonzalez V."/>
        </authorList>
    </citation>
    <scope>NUCLEOTIDE SEQUENCE [LARGE SCALE GENOMIC DNA]</scope>
</reference>
<evidence type="ECO:0000313" key="2">
    <source>
        <dbReference type="Proteomes" id="UP000629603"/>
    </source>
</evidence>